<evidence type="ECO:0000256" key="1">
    <source>
        <dbReference type="SAM" id="MobiDB-lite"/>
    </source>
</evidence>
<dbReference type="AlphaFoldDB" id="A0A388LN64"/>
<name>A0A388LN64_CHABU</name>
<proteinExistence type="predicted"/>
<evidence type="ECO:0000313" key="3">
    <source>
        <dbReference type="Proteomes" id="UP000265515"/>
    </source>
</evidence>
<evidence type="ECO:0000313" key="2">
    <source>
        <dbReference type="EMBL" id="GBG83734.1"/>
    </source>
</evidence>
<organism evidence="2 3">
    <name type="scientific">Chara braunii</name>
    <name type="common">Braun's stonewort</name>
    <dbReference type="NCBI Taxonomy" id="69332"/>
    <lineage>
        <taxon>Eukaryota</taxon>
        <taxon>Viridiplantae</taxon>
        <taxon>Streptophyta</taxon>
        <taxon>Charophyceae</taxon>
        <taxon>Charales</taxon>
        <taxon>Characeae</taxon>
        <taxon>Chara</taxon>
    </lineage>
</organism>
<reference evidence="2 3" key="1">
    <citation type="journal article" date="2018" name="Cell">
        <title>The Chara Genome: Secondary Complexity and Implications for Plant Terrestrialization.</title>
        <authorList>
            <person name="Nishiyama T."/>
            <person name="Sakayama H."/>
            <person name="Vries J.D."/>
            <person name="Buschmann H."/>
            <person name="Saint-Marcoux D."/>
            <person name="Ullrich K.K."/>
            <person name="Haas F.B."/>
            <person name="Vanderstraeten L."/>
            <person name="Becker D."/>
            <person name="Lang D."/>
            <person name="Vosolsobe S."/>
            <person name="Rombauts S."/>
            <person name="Wilhelmsson P.K.I."/>
            <person name="Janitza P."/>
            <person name="Kern R."/>
            <person name="Heyl A."/>
            <person name="Rumpler F."/>
            <person name="Villalobos L.I.A.C."/>
            <person name="Clay J.M."/>
            <person name="Skokan R."/>
            <person name="Toyoda A."/>
            <person name="Suzuki Y."/>
            <person name="Kagoshima H."/>
            <person name="Schijlen E."/>
            <person name="Tajeshwar N."/>
            <person name="Catarino B."/>
            <person name="Hetherington A.J."/>
            <person name="Saltykova A."/>
            <person name="Bonnot C."/>
            <person name="Breuninger H."/>
            <person name="Symeonidi A."/>
            <person name="Radhakrishnan G.V."/>
            <person name="Van Nieuwerburgh F."/>
            <person name="Deforce D."/>
            <person name="Chang C."/>
            <person name="Karol K.G."/>
            <person name="Hedrich R."/>
            <person name="Ulvskov P."/>
            <person name="Glockner G."/>
            <person name="Delwiche C.F."/>
            <person name="Petrasek J."/>
            <person name="Van de Peer Y."/>
            <person name="Friml J."/>
            <person name="Beilby M."/>
            <person name="Dolan L."/>
            <person name="Kohara Y."/>
            <person name="Sugano S."/>
            <person name="Fujiyama A."/>
            <person name="Delaux P.-M."/>
            <person name="Quint M."/>
            <person name="TheiBen G."/>
            <person name="Hagemann M."/>
            <person name="Harholt J."/>
            <person name="Dunand C."/>
            <person name="Zachgo S."/>
            <person name="Langdale J."/>
            <person name="Maumus F."/>
            <person name="Straeten D.V.D."/>
            <person name="Gould S.B."/>
            <person name="Rensing S.A."/>
        </authorList>
    </citation>
    <scope>NUCLEOTIDE SEQUENCE [LARGE SCALE GENOMIC DNA]</scope>
    <source>
        <strain evidence="2 3">S276</strain>
    </source>
</reference>
<dbReference type="EMBL" id="BFEA01000449">
    <property type="protein sequence ID" value="GBG83734.1"/>
    <property type="molecule type" value="Genomic_DNA"/>
</dbReference>
<keyword evidence="3" id="KW-1185">Reference proteome</keyword>
<dbReference type="Proteomes" id="UP000265515">
    <property type="component" value="Unassembled WGS sequence"/>
</dbReference>
<accession>A0A388LN64</accession>
<feature type="region of interest" description="Disordered" evidence="1">
    <location>
        <begin position="64"/>
        <end position="84"/>
    </location>
</feature>
<sequence length="84" mass="9678">MIVMGEFYEEVDHVEYQAVAPGGRTRAISMEEGRKWEGIDLSGDNAPNWRNLLSEPDQDLRLRRKSGTFKGPVWSENKDERPDL</sequence>
<protein>
    <submittedName>
        <fullName evidence="2">Uncharacterized protein</fullName>
    </submittedName>
</protein>
<comment type="caution">
    <text evidence="2">The sequence shown here is derived from an EMBL/GenBank/DDBJ whole genome shotgun (WGS) entry which is preliminary data.</text>
</comment>
<dbReference type="Gramene" id="GBG83734">
    <property type="protein sequence ID" value="GBG83734"/>
    <property type="gene ID" value="CBR_g37535"/>
</dbReference>
<gene>
    <name evidence="2" type="ORF">CBR_g37535</name>
</gene>